<reference evidence="3" key="1">
    <citation type="submission" date="2017-01" db="EMBL/GenBank/DDBJ databases">
        <authorList>
            <person name="Varghese N."/>
            <person name="Submissions S."/>
        </authorList>
    </citation>
    <scope>NUCLEOTIDE SEQUENCE [LARGE SCALE GENOMIC DNA]</scope>
    <source>
        <strain evidence="3">LP100</strain>
    </source>
</reference>
<dbReference type="Proteomes" id="UP000187181">
    <property type="component" value="Unassembled WGS sequence"/>
</dbReference>
<sequence length="181" mass="21544">MKIGQKFNQLTLEEYFFYIDNHIKYKDFNTLGLYRSIVENEKLGLQDKIAVREYAHKAFKKTFDFLQLKDPSVFVKVSTLGLELTKGDEAKIWDEVRKNQQKILADKKIKHRNFGTYSKHDCGYDDCVWNGLMIRQGSWFAEGNMHFESDKNEYQQKLKSDRRKSERKKAKQIISQEIENE</sequence>
<gene>
    <name evidence="2" type="ORF">SAMN05444128_0072</name>
</gene>
<dbReference type="EMBL" id="FTPP01000001">
    <property type="protein sequence ID" value="SIT74132.1"/>
    <property type="molecule type" value="Genomic_DNA"/>
</dbReference>
<name>A0A1R3WAW5_9BACT</name>
<evidence type="ECO:0000313" key="3">
    <source>
        <dbReference type="Proteomes" id="UP000187181"/>
    </source>
</evidence>
<proteinExistence type="predicted"/>
<dbReference type="AlphaFoldDB" id="A0A1R3WAW5"/>
<protein>
    <submittedName>
        <fullName evidence="2">Uncharacterized protein</fullName>
    </submittedName>
</protein>
<evidence type="ECO:0000313" key="2">
    <source>
        <dbReference type="EMBL" id="SIT74132.1"/>
    </source>
</evidence>
<feature type="compositionally biased region" description="Basic residues" evidence="1">
    <location>
        <begin position="160"/>
        <end position="171"/>
    </location>
</feature>
<keyword evidence="3" id="KW-1185">Reference proteome</keyword>
<dbReference type="OrthoDB" id="8606671at2"/>
<dbReference type="STRING" id="1317125.SAMN05444128_0072"/>
<evidence type="ECO:0000256" key="1">
    <source>
        <dbReference type="SAM" id="MobiDB-lite"/>
    </source>
</evidence>
<feature type="region of interest" description="Disordered" evidence="1">
    <location>
        <begin position="153"/>
        <end position="181"/>
    </location>
</feature>
<accession>A0A1R3WAW5</accession>
<dbReference type="RefSeq" id="WP_076665545.1">
    <property type="nucleotide sequence ID" value="NZ_FTPP01000001.1"/>
</dbReference>
<organism evidence="2 3">
    <name type="scientific">Pontibacter indicus</name>
    <dbReference type="NCBI Taxonomy" id="1317125"/>
    <lineage>
        <taxon>Bacteria</taxon>
        <taxon>Pseudomonadati</taxon>
        <taxon>Bacteroidota</taxon>
        <taxon>Cytophagia</taxon>
        <taxon>Cytophagales</taxon>
        <taxon>Hymenobacteraceae</taxon>
        <taxon>Pontibacter</taxon>
    </lineage>
</organism>